<accession>W0LJ22</accession>
<evidence type="ECO:0000259" key="2">
    <source>
        <dbReference type="Pfam" id="PF01926"/>
    </source>
</evidence>
<evidence type="ECO:0000313" key="3">
    <source>
        <dbReference type="EMBL" id="AHG23898.1"/>
    </source>
</evidence>
<dbReference type="STRING" id="1434232.MAIT1_02805"/>
<sequence length="431" mass="47554">MWALFQKHAPRSRTSLTQDAPATPLEALQERAARLGAAGADLAPFLKEQQALHRVWREPHREIAVFGLPNVGKSTLIRAFCPGASVHSSPVSSAEYRIERHIWRIPELDETVCLVDLPGVAQVGRAWDEVARDHALRAICVIYVCASDLTAEDETQLKKLIELNKPMLVAFNKSDLYTPQERQQIVAKLGEIIDRLTGLGTAPLQLAVANVGGSREITRVDASGNHHGEIQRTPPYLDEIWQGLAQILSLDAQTLAHWRQAAILTNAEEKLDLAQQDLLERRIEQCVHTHVIALIHHVLAEPQEFLAFAFPQMAAGQLLEELVTIMQIPLISKRRRQALLTHIAQSAPAWITILAERAASALAQNTQIALSGRRGAVLALSQGLALICFANAWRALNANAPELDAGQIEAQCYNSAANYPQTEIENLLKML</sequence>
<reference evidence="3" key="1">
    <citation type="journal article" date="2014" name="Front. Microbiol.">
        <title>Isolation, cultivation and genomic analysis of magnetosome biomineralization genes of a new genus of South-seeking magnetotactic cocci within the Alphaproteobacteria.</title>
        <authorList>
            <person name="Morillo V."/>
            <person name="Abreu F."/>
            <person name="Araujo A.C."/>
            <person name="de Almeida L.G."/>
            <person name="Enrich-Prast A."/>
            <person name="Farina M."/>
            <person name="de Vasconcelos A.T."/>
            <person name="Bazylinski D.A."/>
            <person name="Lins U."/>
        </authorList>
    </citation>
    <scope>NUCLEOTIDE SEQUENCE</scope>
    <source>
        <strain evidence="3">IT-1</strain>
    </source>
</reference>
<dbReference type="CDD" id="cd00882">
    <property type="entry name" value="Ras_like_GTPase"/>
    <property type="match status" value="1"/>
</dbReference>
<protein>
    <recommendedName>
        <fullName evidence="2">G domain-containing protein</fullName>
    </recommendedName>
</protein>
<dbReference type="EMBL" id="LVJN01000004">
    <property type="protein sequence ID" value="OSM08645.1"/>
    <property type="molecule type" value="Genomic_DNA"/>
</dbReference>
<dbReference type="GO" id="GO:0005737">
    <property type="term" value="C:cytoplasm"/>
    <property type="evidence" value="ECO:0007669"/>
    <property type="project" value="TreeGrafter"/>
</dbReference>
<dbReference type="InterPro" id="IPR006073">
    <property type="entry name" value="GTP-bd"/>
</dbReference>
<proteinExistence type="predicted"/>
<dbReference type="GO" id="GO:0030488">
    <property type="term" value="P:tRNA methylation"/>
    <property type="evidence" value="ECO:0007669"/>
    <property type="project" value="TreeGrafter"/>
</dbReference>
<organism evidence="3">
    <name type="scientific">Magnetofaba australis IT-1</name>
    <dbReference type="NCBI Taxonomy" id="1434232"/>
    <lineage>
        <taxon>Bacteria</taxon>
        <taxon>Pseudomonadati</taxon>
        <taxon>Pseudomonadota</taxon>
        <taxon>Magnetococcia</taxon>
        <taxon>Magnetococcales</taxon>
        <taxon>Magnetococcaceae</taxon>
        <taxon>Magnetofaba</taxon>
    </lineage>
</organism>
<dbReference type="InterPro" id="IPR027417">
    <property type="entry name" value="P-loop_NTPase"/>
</dbReference>
<dbReference type="PANTHER" id="PTHR42714">
    <property type="entry name" value="TRNA MODIFICATION GTPASE GTPBP3"/>
    <property type="match status" value="1"/>
</dbReference>
<dbReference type="Pfam" id="PF01926">
    <property type="entry name" value="MMR_HSR1"/>
    <property type="match status" value="1"/>
</dbReference>
<dbReference type="Gene3D" id="3.40.50.300">
    <property type="entry name" value="P-loop containing nucleotide triphosphate hydrolases"/>
    <property type="match status" value="1"/>
</dbReference>
<dbReference type="GO" id="GO:0005525">
    <property type="term" value="F:GTP binding"/>
    <property type="evidence" value="ECO:0007669"/>
    <property type="project" value="InterPro"/>
</dbReference>
<reference evidence="4 5" key="2">
    <citation type="journal article" date="2016" name="BMC Genomics">
        <title>Combined genomic and structural analyses of a cultured magnetotactic bacterium reveals its niche adaptation to a dynamic environment.</title>
        <authorList>
            <person name="Araujo A.C."/>
            <person name="Morillo V."/>
            <person name="Cypriano J."/>
            <person name="Teixeira L.C."/>
            <person name="Leao P."/>
            <person name="Lyra S."/>
            <person name="Almeida L.G."/>
            <person name="Bazylinski D.A."/>
            <person name="Vasconcellos A.T."/>
            <person name="Abreu F."/>
            <person name="Lins U."/>
        </authorList>
    </citation>
    <scope>NUCLEOTIDE SEQUENCE [LARGE SCALE GENOMIC DNA]</scope>
    <source>
        <strain evidence="4 5">IT-1</strain>
    </source>
</reference>
<name>W0LJ22_9PROT</name>
<dbReference type="RefSeq" id="WP_085440056.1">
    <property type="nucleotide sequence ID" value="NZ_LVJN01000004.1"/>
</dbReference>
<gene>
    <name evidence="4" type="ORF">MAIT1_02805</name>
    <name evidence="3" type="ORF">MIIT1_02805</name>
</gene>
<dbReference type="GO" id="GO:0002098">
    <property type="term" value="P:tRNA wobble uridine modification"/>
    <property type="evidence" value="ECO:0007669"/>
    <property type="project" value="TreeGrafter"/>
</dbReference>
<evidence type="ECO:0000313" key="4">
    <source>
        <dbReference type="EMBL" id="OSM08645.1"/>
    </source>
</evidence>
<feature type="region of interest" description="Disordered" evidence="1">
    <location>
        <begin position="1"/>
        <end position="22"/>
    </location>
</feature>
<keyword evidence="5" id="KW-1185">Reference proteome</keyword>
<dbReference type="PANTHER" id="PTHR42714:SF2">
    <property type="entry name" value="TRNA MODIFICATION GTPASE GTPBP3, MITOCHONDRIAL"/>
    <property type="match status" value="1"/>
</dbReference>
<dbReference type="Proteomes" id="UP000194003">
    <property type="component" value="Unassembled WGS sequence"/>
</dbReference>
<dbReference type="EMBL" id="KF933436">
    <property type="protein sequence ID" value="AHG23898.1"/>
    <property type="molecule type" value="Genomic_DNA"/>
</dbReference>
<dbReference type="AlphaFoldDB" id="W0LJ22"/>
<feature type="domain" description="G" evidence="2">
    <location>
        <begin position="62"/>
        <end position="173"/>
    </location>
</feature>
<evidence type="ECO:0000313" key="5">
    <source>
        <dbReference type="Proteomes" id="UP000194003"/>
    </source>
</evidence>
<evidence type="ECO:0000256" key="1">
    <source>
        <dbReference type="SAM" id="MobiDB-lite"/>
    </source>
</evidence>
<dbReference type="SUPFAM" id="SSF52540">
    <property type="entry name" value="P-loop containing nucleoside triphosphate hydrolases"/>
    <property type="match status" value="1"/>
</dbReference>